<reference evidence="7" key="1">
    <citation type="submission" date="2025-08" db="UniProtKB">
        <authorList>
            <consortium name="RefSeq"/>
        </authorList>
    </citation>
    <scope>IDENTIFICATION</scope>
</reference>
<dbReference type="Gene3D" id="1.20.120.340">
    <property type="entry name" value="Flagellar protein FliS"/>
    <property type="match status" value="1"/>
</dbReference>
<evidence type="ECO:0000256" key="2">
    <source>
        <dbReference type="ARBA" id="ARBA00006311"/>
    </source>
</evidence>
<dbReference type="Proteomes" id="UP000694888">
    <property type="component" value="Unplaced"/>
</dbReference>
<organism evidence="6 7">
    <name type="scientific">Aplysia californica</name>
    <name type="common">California sea hare</name>
    <dbReference type="NCBI Taxonomy" id="6500"/>
    <lineage>
        <taxon>Eukaryota</taxon>
        <taxon>Metazoa</taxon>
        <taxon>Spiralia</taxon>
        <taxon>Lophotrochozoa</taxon>
        <taxon>Mollusca</taxon>
        <taxon>Gastropoda</taxon>
        <taxon>Heterobranchia</taxon>
        <taxon>Euthyneura</taxon>
        <taxon>Tectipleura</taxon>
        <taxon>Aplysiida</taxon>
        <taxon>Aplysioidea</taxon>
        <taxon>Aplysiidae</taxon>
        <taxon>Aplysia</taxon>
    </lineage>
</organism>
<comment type="subcellular location">
    <subcellularLocation>
        <location evidence="1">Lipid droplet</location>
    </subcellularLocation>
</comment>
<comment type="similarity">
    <text evidence="2 4">Belongs to the perilipin family.</text>
</comment>
<dbReference type="PIRSF" id="PIRSF036881">
    <property type="entry name" value="PAT"/>
    <property type="match status" value="1"/>
</dbReference>
<evidence type="ECO:0000313" key="7">
    <source>
        <dbReference type="RefSeq" id="XP_005104625.1"/>
    </source>
</evidence>
<sequence>MPMEETFVNRLGEIPVLNDSWTTAWGCYARIKDMNRVTKFTLETAESSVKTAAKMSAPVVTRCQPQIETLNSFACTKLDELENKYPSIMLPSEEVKDACLEYVQPVLGCVKPVVSCVQGVVDDSKRKVNYITSQGTRLVVGARDLGVGTVTGAVNMTLASPPGRLATRTFDGALTIADGLVDKYIPEIIEAEQEIDDDDDSDESSEDAQDNGSENEVQEMEVMEPSPERVQVHFRTVSKKLRRRLFQRAMRDYQGAKARTAEAVGKLHGVVDLIDYAKSNLGNAKVKAEEMWEKVTADGDNGGDNAQNGTLFAGTLEERIVVLGRMLTQQVRSGFHTLERVSHSAGQFARHPIAKSQEYKELVAQFATLQSLQNASNAGVEKIRSNVRYIQVRLQQLIDSVESPEWLAVNIEMEELEIDESDILDPARRELQEDGVGEEPVQVEEPAQVEELAQVEEAAQEEGVDQAELDQGEESEISRHENPA</sequence>
<evidence type="ECO:0000256" key="3">
    <source>
        <dbReference type="ARBA" id="ARBA00022677"/>
    </source>
</evidence>
<dbReference type="SUPFAM" id="SSF109775">
    <property type="entry name" value="Mannose-6-phosphate receptor binding protein 1 (Tip47), C-terminal domain"/>
    <property type="match status" value="1"/>
</dbReference>
<evidence type="ECO:0000256" key="1">
    <source>
        <dbReference type="ARBA" id="ARBA00004502"/>
    </source>
</evidence>
<feature type="region of interest" description="Disordered" evidence="5">
    <location>
        <begin position="193"/>
        <end position="227"/>
    </location>
</feature>
<dbReference type="GeneID" id="101853339"/>
<dbReference type="Pfam" id="PF03036">
    <property type="entry name" value="Perilipin"/>
    <property type="match status" value="1"/>
</dbReference>
<feature type="compositionally biased region" description="Acidic residues" evidence="5">
    <location>
        <begin position="193"/>
        <end position="209"/>
    </location>
</feature>
<dbReference type="InterPro" id="IPR004279">
    <property type="entry name" value="Perilipin"/>
</dbReference>
<dbReference type="RefSeq" id="XP_005104625.1">
    <property type="nucleotide sequence ID" value="XM_005104568.3"/>
</dbReference>
<proteinExistence type="inferred from homology"/>
<name>A0ABM0JYM7_APLCA</name>
<dbReference type="PANTHER" id="PTHR14024:SF49">
    <property type="entry name" value="LIPID STORAGE DROPLETS SURFACE-BINDING PROTEIN 1"/>
    <property type="match status" value="1"/>
</dbReference>
<gene>
    <name evidence="7" type="primary">LOC101853339</name>
</gene>
<feature type="region of interest" description="Disordered" evidence="5">
    <location>
        <begin position="457"/>
        <end position="484"/>
    </location>
</feature>
<protein>
    <submittedName>
        <fullName evidence="7">Perilipin-2</fullName>
    </submittedName>
</protein>
<evidence type="ECO:0000313" key="6">
    <source>
        <dbReference type="Proteomes" id="UP000694888"/>
    </source>
</evidence>
<accession>A0ABM0JYM7</accession>
<keyword evidence="6" id="KW-1185">Reference proteome</keyword>
<feature type="compositionally biased region" description="Acidic residues" evidence="5">
    <location>
        <begin position="458"/>
        <end position="475"/>
    </location>
</feature>
<evidence type="ECO:0000256" key="5">
    <source>
        <dbReference type="SAM" id="MobiDB-lite"/>
    </source>
</evidence>
<evidence type="ECO:0000256" key="4">
    <source>
        <dbReference type="PIRNR" id="PIRNR036881"/>
    </source>
</evidence>
<keyword evidence="3" id="KW-0551">Lipid droplet</keyword>
<dbReference type="PANTHER" id="PTHR14024">
    <property type="entry name" value="PERILIPIN"/>
    <property type="match status" value="1"/>
</dbReference>